<name>A0A0P1BDH4_9BASI</name>
<reference evidence="2" key="1">
    <citation type="submission" date="2014-09" db="EMBL/GenBank/DDBJ databases">
        <authorList>
            <person name="Sharma Rahul"/>
            <person name="Thines Marco"/>
        </authorList>
    </citation>
    <scope>NUCLEOTIDE SEQUENCE [LARGE SCALE GENOMIC DNA]</scope>
</reference>
<accession>A0A0P1BDH4</accession>
<sequence>MLGFGETPVYRCGALGESIVEMNQKAQCANRQRCVAEVRLMGSERNSRLEVEARAQHVPVPEALGG</sequence>
<proteinExistence type="predicted"/>
<dbReference type="EMBL" id="CCYA01000233">
    <property type="protein sequence ID" value="CEH13875.1"/>
    <property type="molecule type" value="Genomic_DNA"/>
</dbReference>
<dbReference type="AlphaFoldDB" id="A0A0P1BDH4"/>
<organism evidence="1 2">
    <name type="scientific">Ceraceosorus bombacis</name>
    <dbReference type="NCBI Taxonomy" id="401625"/>
    <lineage>
        <taxon>Eukaryota</taxon>
        <taxon>Fungi</taxon>
        <taxon>Dikarya</taxon>
        <taxon>Basidiomycota</taxon>
        <taxon>Ustilaginomycotina</taxon>
        <taxon>Exobasidiomycetes</taxon>
        <taxon>Ceraceosorales</taxon>
        <taxon>Ceraceosoraceae</taxon>
        <taxon>Ceraceosorus</taxon>
    </lineage>
</organism>
<keyword evidence="2" id="KW-1185">Reference proteome</keyword>
<protein>
    <submittedName>
        <fullName evidence="1">Uncharacterized protein</fullName>
    </submittedName>
</protein>
<dbReference type="Proteomes" id="UP000054845">
    <property type="component" value="Unassembled WGS sequence"/>
</dbReference>
<evidence type="ECO:0000313" key="2">
    <source>
        <dbReference type="Proteomes" id="UP000054845"/>
    </source>
</evidence>
<evidence type="ECO:0000313" key="1">
    <source>
        <dbReference type="EMBL" id="CEH13875.1"/>
    </source>
</evidence>